<dbReference type="OrthoDB" id="427960at2759"/>
<evidence type="ECO:0000313" key="2">
    <source>
        <dbReference type="Proteomes" id="UP000886653"/>
    </source>
</evidence>
<protein>
    <submittedName>
        <fullName evidence="1">Uncharacterized protein</fullName>
    </submittedName>
</protein>
<dbReference type="AlphaFoldDB" id="A0A9P6NPS9"/>
<proteinExistence type="predicted"/>
<keyword evidence="2" id="KW-1185">Reference proteome</keyword>
<evidence type="ECO:0000313" key="1">
    <source>
        <dbReference type="EMBL" id="KAG0147376.1"/>
    </source>
</evidence>
<comment type="caution">
    <text evidence="1">The sequence shown here is derived from an EMBL/GenBank/DDBJ whole genome shotgun (WGS) entry which is preliminary data.</text>
</comment>
<gene>
    <name evidence="1" type="ORF">CROQUDRAFT_656106</name>
</gene>
<name>A0A9P6NPS9_9BASI</name>
<accession>A0A9P6NPS9</accession>
<reference evidence="1" key="1">
    <citation type="submission" date="2013-11" db="EMBL/GenBank/DDBJ databases">
        <title>Genome sequence of the fusiform rust pathogen reveals effectors for host alternation and coevolution with pine.</title>
        <authorList>
            <consortium name="DOE Joint Genome Institute"/>
            <person name="Smith K."/>
            <person name="Pendleton A."/>
            <person name="Kubisiak T."/>
            <person name="Anderson C."/>
            <person name="Salamov A."/>
            <person name="Aerts A."/>
            <person name="Riley R."/>
            <person name="Clum A."/>
            <person name="Lindquist E."/>
            <person name="Ence D."/>
            <person name="Campbell M."/>
            <person name="Kronenberg Z."/>
            <person name="Feau N."/>
            <person name="Dhillon B."/>
            <person name="Hamelin R."/>
            <person name="Burleigh J."/>
            <person name="Smith J."/>
            <person name="Yandell M."/>
            <person name="Nelson C."/>
            <person name="Grigoriev I."/>
            <person name="Davis J."/>
        </authorList>
    </citation>
    <scope>NUCLEOTIDE SEQUENCE</scope>
    <source>
        <strain evidence="1">G11</strain>
    </source>
</reference>
<dbReference type="Proteomes" id="UP000886653">
    <property type="component" value="Unassembled WGS sequence"/>
</dbReference>
<sequence length="117" mass="13214">MNTITTVTPNSSNQNKGFFFFFGIREGTVNLMIAYEDASDRPGGLETGEKLNQLMGSVVLNEADKMLKQKLQSGATFFESLYVKGDLYNSLPIQCFRCLDNGHMPFHCTKKKMRFNV</sequence>
<organism evidence="1 2">
    <name type="scientific">Cronartium quercuum f. sp. fusiforme G11</name>
    <dbReference type="NCBI Taxonomy" id="708437"/>
    <lineage>
        <taxon>Eukaryota</taxon>
        <taxon>Fungi</taxon>
        <taxon>Dikarya</taxon>
        <taxon>Basidiomycota</taxon>
        <taxon>Pucciniomycotina</taxon>
        <taxon>Pucciniomycetes</taxon>
        <taxon>Pucciniales</taxon>
        <taxon>Coleosporiaceae</taxon>
        <taxon>Cronartium</taxon>
    </lineage>
</organism>
<dbReference type="EMBL" id="MU167248">
    <property type="protein sequence ID" value="KAG0147376.1"/>
    <property type="molecule type" value="Genomic_DNA"/>
</dbReference>